<keyword evidence="2" id="KW-1185">Reference proteome</keyword>
<name>A0ABY8UBK2_TETOB</name>
<dbReference type="InterPro" id="IPR018971">
    <property type="entry name" value="DUF1997"/>
</dbReference>
<sequence>MGHSPTATGEDISLDAYMRLPVEQYYILDPKQIQFVAGNRFILSVPRIQLLGASLQPVIEVQVTSEDDAVLLQATDCQLNATGIMGALDSKFAMQFQTRLTWSSHTHSRLPNHQQQQHQQFQLSADYAKWAADPAYRAERRLRTSQKVVHRS</sequence>
<reference evidence="1 2" key="1">
    <citation type="submission" date="2023-05" db="EMBL/GenBank/DDBJ databases">
        <title>A 100% complete, gapless, phased diploid assembly of the Scenedesmus obliquus UTEX 3031 genome.</title>
        <authorList>
            <person name="Biondi T.C."/>
            <person name="Hanschen E.R."/>
            <person name="Kwon T."/>
            <person name="Eng W."/>
            <person name="Kruse C.P.S."/>
            <person name="Koehler S.I."/>
            <person name="Kunde Y."/>
            <person name="Gleasner C.D."/>
            <person name="You Mak K.T."/>
            <person name="Polle J."/>
            <person name="Hovde B.T."/>
            <person name="Starkenburg S.R."/>
        </authorList>
    </citation>
    <scope>NUCLEOTIDE SEQUENCE [LARGE SCALE GENOMIC DNA]</scope>
    <source>
        <strain evidence="1 2">DOE0152z</strain>
    </source>
</reference>
<evidence type="ECO:0000313" key="1">
    <source>
        <dbReference type="EMBL" id="WIA18008.1"/>
    </source>
</evidence>
<protein>
    <submittedName>
        <fullName evidence="1">Uncharacterized protein</fullName>
    </submittedName>
</protein>
<proteinExistence type="predicted"/>
<organism evidence="1 2">
    <name type="scientific">Tetradesmus obliquus</name>
    <name type="common">Green alga</name>
    <name type="synonym">Acutodesmus obliquus</name>
    <dbReference type="NCBI Taxonomy" id="3088"/>
    <lineage>
        <taxon>Eukaryota</taxon>
        <taxon>Viridiplantae</taxon>
        <taxon>Chlorophyta</taxon>
        <taxon>core chlorophytes</taxon>
        <taxon>Chlorophyceae</taxon>
        <taxon>CS clade</taxon>
        <taxon>Sphaeropleales</taxon>
        <taxon>Scenedesmaceae</taxon>
        <taxon>Tetradesmus</taxon>
    </lineage>
</organism>
<dbReference type="EMBL" id="CP126216">
    <property type="protein sequence ID" value="WIA18008.1"/>
    <property type="molecule type" value="Genomic_DNA"/>
</dbReference>
<accession>A0ABY8UBK2</accession>
<evidence type="ECO:0000313" key="2">
    <source>
        <dbReference type="Proteomes" id="UP001244341"/>
    </source>
</evidence>
<gene>
    <name evidence="1" type="ORF">OEZ85_009495</name>
</gene>
<dbReference type="PANTHER" id="PTHR34131">
    <property type="entry name" value="(RAP ANNOTATION RELEASE2) GALACTOSE-BINDING LIKE DOMAIN CONTAINING PROTEIN"/>
    <property type="match status" value="1"/>
</dbReference>
<dbReference type="PANTHER" id="PTHR34131:SF3">
    <property type="entry name" value="(RAP ANNOTATION RELEASE2) GALACTOSE-BINDING LIKE DOMAIN CONTAINING PROTEIN"/>
    <property type="match status" value="1"/>
</dbReference>
<dbReference type="Proteomes" id="UP001244341">
    <property type="component" value="Chromosome 9b"/>
</dbReference>
<dbReference type="Pfam" id="PF09366">
    <property type="entry name" value="DUF1997"/>
    <property type="match status" value="1"/>
</dbReference>